<organism evidence="3 4">
    <name type="scientific">Physocladia obscura</name>
    <dbReference type="NCBI Taxonomy" id="109957"/>
    <lineage>
        <taxon>Eukaryota</taxon>
        <taxon>Fungi</taxon>
        <taxon>Fungi incertae sedis</taxon>
        <taxon>Chytridiomycota</taxon>
        <taxon>Chytridiomycota incertae sedis</taxon>
        <taxon>Chytridiomycetes</taxon>
        <taxon>Chytridiales</taxon>
        <taxon>Chytriomycetaceae</taxon>
        <taxon>Physocladia</taxon>
    </lineage>
</organism>
<evidence type="ECO:0000256" key="2">
    <source>
        <dbReference type="SAM" id="Phobius"/>
    </source>
</evidence>
<evidence type="ECO:0000256" key="1">
    <source>
        <dbReference type="SAM" id="MobiDB-lite"/>
    </source>
</evidence>
<keyword evidence="2" id="KW-0812">Transmembrane</keyword>
<evidence type="ECO:0000313" key="4">
    <source>
        <dbReference type="Proteomes" id="UP001211907"/>
    </source>
</evidence>
<feature type="transmembrane region" description="Helical" evidence="2">
    <location>
        <begin position="35"/>
        <end position="56"/>
    </location>
</feature>
<proteinExistence type="predicted"/>
<dbReference type="EMBL" id="JADGJH010000027">
    <property type="protein sequence ID" value="KAJ3141904.1"/>
    <property type="molecule type" value="Genomic_DNA"/>
</dbReference>
<gene>
    <name evidence="3" type="ORF">HK100_005818</name>
</gene>
<feature type="compositionally biased region" description="Basic and acidic residues" evidence="1">
    <location>
        <begin position="187"/>
        <end position="204"/>
    </location>
</feature>
<protein>
    <submittedName>
        <fullName evidence="3">Uncharacterized protein</fullName>
    </submittedName>
</protein>
<dbReference type="Proteomes" id="UP001211907">
    <property type="component" value="Unassembled WGS sequence"/>
</dbReference>
<feature type="region of interest" description="Disordered" evidence="1">
    <location>
        <begin position="125"/>
        <end position="158"/>
    </location>
</feature>
<keyword evidence="2" id="KW-0472">Membrane</keyword>
<accession>A0AAD5XMN1</accession>
<keyword evidence="4" id="KW-1185">Reference proteome</keyword>
<name>A0AAD5XMN1_9FUNG</name>
<evidence type="ECO:0000313" key="3">
    <source>
        <dbReference type="EMBL" id="KAJ3141904.1"/>
    </source>
</evidence>
<feature type="transmembrane region" description="Helical" evidence="2">
    <location>
        <begin position="305"/>
        <end position="328"/>
    </location>
</feature>
<dbReference type="AlphaFoldDB" id="A0AAD5XMN1"/>
<sequence length="407" mass="43079">MAHSSTGSSPTSYATTISAANNSSNSGAGQLSNGIIGAIAIGATLAAALILFVAWLCVIRCINHRKHAVGDRKIEARGEEIALDSRNTGGGGGRKSYVFKGMGEMYAQTMRAGVERVVTVTRRMTGSTKSGDGVGGRGSGEILGTGGKNGSTRSKESSKLGNSFAYVELEDSAITSGVGGSGSGGEQHPHGKREWLERKEEQQQKRQSFQIRKEESFELLSESKFNGAEPRNQNLNGLEPEFSSANSFFVSNQNRRDSAGYTTTITEAVTTATPVASFSGITTVSRSLDYEEISRTSISSISESAIAVTVTGIIVGLCALMFAVSILMKRRTKNSQKYADADWENEQGIALVNTSLHNQQQHFNSESVYVSLEDSVSVITNASDSAGGVGNGGASVGKQFYSFREAV</sequence>
<keyword evidence="2" id="KW-1133">Transmembrane helix</keyword>
<feature type="region of interest" description="Disordered" evidence="1">
    <location>
        <begin position="175"/>
        <end position="213"/>
    </location>
</feature>
<reference evidence="3" key="1">
    <citation type="submission" date="2020-05" db="EMBL/GenBank/DDBJ databases">
        <title>Phylogenomic resolution of chytrid fungi.</title>
        <authorList>
            <person name="Stajich J.E."/>
            <person name="Amses K."/>
            <person name="Simmons R."/>
            <person name="Seto K."/>
            <person name="Myers J."/>
            <person name="Bonds A."/>
            <person name="Quandt C.A."/>
            <person name="Barry K."/>
            <person name="Liu P."/>
            <person name="Grigoriev I."/>
            <person name="Longcore J.E."/>
            <person name="James T.Y."/>
        </authorList>
    </citation>
    <scope>NUCLEOTIDE SEQUENCE</scope>
    <source>
        <strain evidence="3">JEL0513</strain>
    </source>
</reference>
<feature type="compositionally biased region" description="Gly residues" evidence="1">
    <location>
        <begin position="132"/>
        <end position="149"/>
    </location>
</feature>
<comment type="caution">
    <text evidence="3">The sequence shown here is derived from an EMBL/GenBank/DDBJ whole genome shotgun (WGS) entry which is preliminary data.</text>
</comment>